<sequence length="145" mass="15265">MTERSEKAVACFMQGCNCAQAVSSVFARDAGVPEEVILRAATGFGAGVGRTGGACGAVSGAVLAIGLIFGSTEPEEKEAKDRTYAVTQEFISRFVRKHGTVSCTGLLNCDLSTDEGLARAREQGLTRTLCPGYVRDAVEILEELL</sequence>
<evidence type="ECO:0000313" key="2">
    <source>
        <dbReference type="Proteomes" id="UP001281203"/>
    </source>
</evidence>
<dbReference type="Proteomes" id="UP001281203">
    <property type="component" value="Unassembled WGS sequence"/>
</dbReference>
<reference evidence="1 2" key="1">
    <citation type="submission" date="2019-10" db="EMBL/GenBank/DDBJ databases">
        <title>Isolation and characterization of Methanoculleus sp. Wushi-C6 from a hot spring well.</title>
        <authorList>
            <person name="Chen S.-C."/>
            <person name="Lan Z.-H."/>
            <person name="You Y.-T."/>
            <person name="Lai M.-C."/>
        </authorList>
    </citation>
    <scope>NUCLEOTIDE SEQUENCE [LARGE SCALE GENOMIC DNA]</scope>
    <source>
        <strain evidence="1 2">Wushi-C6</strain>
    </source>
</reference>
<proteinExistence type="predicted"/>
<protein>
    <submittedName>
        <fullName evidence="1">C_GCAxxG_C_C family protein</fullName>
    </submittedName>
</protein>
<dbReference type="NCBIfam" id="TIGR01909">
    <property type="entry name" value="C_GCAxxG_C_C"/>
    <property type="match status" value="1"/>
</dbReference>
<dbReference type="InterPro" id="IPR010181">
    <property type="entry name" value="CGCAxxGCC_motif"/>
</dbReference>
<organism evidence="1 2">
    <name type="scientific">Methanoculleus caldifontis</name>
    <dbReference type="NCBI Taxonomy" id="2651577"/>
    <lineage>
        <taxon>Archaea</taxon>
        <taxon>Methanobacteriati</taxon>
        <taxon>Methanobacteriota</taxon>
        <taxon>Stenosarchaea group</taxon>
        <taxon>Methanomicrobia</taxon>
        <taxon>Methanomicrobiales</taxon>
        <taxon>Methanomicrobiaceae</taxon>
        <taxon>Methanoculleus</taxon>
    </lineage>
</organism>
<dbReference type="RefSeq" id="WP_317064471.1">
    <property type="nucleotide sequence ID" value="NZ_WBKO01000001.1"/>
</dbReference>
<gene>
    <name evidence="1" type="ORF">F8E02_05425</name>
</gene>
<name>A0ABU3X072_9EURY</name>
<dbReference type="EMBL" id="WBKO01000001">
    <property type="protein sequence ID" value="MDV2481452.1"/>
    <property type="molecule type" value="Genomic_DNA"/>
</dbReference>
<dbReference type="Pfam" id="PF09719">
    <property type="entry name" value="C_GCAxxG_C_C"/>
    <property type="match status" value="1"/>
</dbReference>
<evidence type="ECO:0000313" key="1">
    <source>
        <dbReference type="EMBL" id="MDV2481452.1"/>
    </source>
</evidence>
<comment type="caution">
    <text evidence="1">The sequence shown here is derived from an EMBL/GenBank/DDBJ whole genome shotgun (WGS) entry which is preliminary data.</text>
</comment>
<accession>A0ABU3X072</accession>
<keyword evidence="2" id="KW-1185">Reference proteome</keyword>